<evidence type="ECO:0000313" key="3">
    <source>
        <dbReference type="Proteomes" id="UP000095282"/>
    </source>
</evidence>
<protein>
    <submittedName>
        <fullName evidence="4">DUF148 domain-containing protein</fullName>
    </submittedName>
</protein>
<reference evidence="4" key="1">
    <citation type="submission" date="2016-11" db="UniProtKB">
        <authorList>
            <consortium name="WormBaseParasite"/>
        </authorList>
    </citation>
    <scope>IDENTIFICATION</scope>
</reference>
<organism evidence="3 4">
    <name type="scientific">Caenorhabditis tropicalis</name>
    <dbReference type="NCBI Taxonomy" id="1561998"/>
    <lineage>
        <taxon>Eukaryota</taxon>
        <taxon>Metazoa</taxon>
        <taxon>Ecdysozoa</taxon>
        <taxon>Nematoda</taxon>
        <taxon>Chromadorea</taxon>
        <taxon>Rhabditida</taxon>
        <taxon>Rhabditina</taxon>
        <taxon>Rhabditomorpha</taxon>
        <taxon>Rhabditoidea</taxon>
        <taxon>Rhabditidae</taxon>
        <taxon>Peloderinae</taxon>
        <taxon>Caenorhabditis</taxon>
    </lineage>
</organism>
<keyword evidence="2" id="KW-0732">Signal</keyword>
<evidence type="ECO:0000313" key="4">
    <source>
        <dbReference type="WBParaSite" id="Csp11.Scaffold629.g10981.t1"/>
    </source>
</evidence>
<keyword evidence="3" id="KW-1185">Reference proteome</keyword>
<dbReference type="AlphaFoldDB" id="A0A1I7TRA2"/>
<evidence type="ECO:0000256" key="1">
    <source>
        <dbReference type="SAM" id="MobiDB-lite"/>
    </source>
</evidence>
<evidence type="ECO:0000256" key="2">
    <source>
        <dbReference type="SAM" id="SignalP"/>
    </source>
</evidence>
<dbReference type="WBParaSite" id="Csp11.Scaffold629.g10981.t1">
    <property type="protein sequence ID" value="Csp11.Scaffold629.g10981.t1"/>
    <property type="gene ID" value="Csp11.Scaffold629.g10981"/>
</dbReference>
<feature type="region of interest" description="Disordered" evidence="1">
    <location>
        <begin position="152"/>
        <end position="225"/>
    </location>
</feature>
<dbReference type="Proteomes" id="UP000095282">
    <property type="component" value="Unplaced"/>
</dbReference>
<feature type="signal peptide" evidence="2">
    <location>
        <begin position="1"/>
        <end position="17"/>
    </location>
</feature>
<feature type="chain" id="PRO_5009307849" evidence="2">
    <location>
        <begin position="18"/>
        <end position="295"/>
    </location>
</feature>
<proteinExistence type="predicted"/>
<accession>A0A1I7TRA2</accession>
<name>A0A1I7TRA2_9PELO</name>
<sequence length="295" mass="32678">MGHFLAILFLLIGAVAAVKYDQVNATGVNGSVTETGKRFTPEPMRLKDQLPKANSTGEIEAEKDIEKIKENLRQMVQDAFHLGMWQSMIYFEDTYNNVIQLLDNFKSKKDAVKSMMRQNDFSSQDNLTLAFIALEKQAAGLFERLKSASLSSDRRKRGGYERDCATPPRNEGNNHRFDIFDVPTRGLHSEDSTINNTIKGPISSGPGPLETPKSSSPDSDRKKRERYGQNITYDEPLDNVFKYGHGIPLNGLHSDDSKAIHNSTKGTVSQLTPIAKKPVTTSPSTTGIVKDKATG</sequence>